<sequence>MMNGGLRSRKEDFVWWINYVLTPDDFKVSTEVAKVNAVSLAMGSDSSKCPKAPTKEEMSF</sequence>
<evidence type="ECO:0000313" key="1">
    <source>
        <dbReference type="EMBL" id="JAH82141.1"/>
    </source>
</evidence>
<organism evidence="1">
    <name type="scientific">Anguilla anguilla</name>
    <name type="common">European freshwater eel</name>
    <name type="synonym">Muraena anguilla</name>
    <dbReference type="NCBI Taxonomy" id="7936"/>
    <lineage>
        <taxon>Eukaryota</taxon>
        <taxon>Metazoa</taxon>
        <taxon>Chordata</taxon>
        <taxon>Craniata</taxon>
        <taxon>Vertebrata</taxon>
        <taxon>Euteleostomi</taxon>
        <taxon>Actinopterygii</taxon>
        <taxon>Neopterygii</taxon>
        <taxon>Teleostei</taxon>
        <taxon>Anguilliformes</taxon>
        <taxon>Anguillidae</taxon>
        <taxon>Anguilla</taxon>
    </lineage>
</organism>
<name>A0A0E9VVM3_ANGAN</name>
<dbReference type="EMBL" id="GBXM01026436">
    <property type="protein sequence ID" value="JAH82141.1"/>
    <property type="molecule type" value="Transcribed_RNA"/>
</dbReference>
<accession>A0A0E9VVM3</accession>
<dbReference type="AlphaFoldDB" id="A0A0E9VVM3"/>
<reference evidence="1" key="1">
    <citation type="submission" date="2014-11" db="EMBL/GenBank/DDBJ databases">
        <authorList>
            <person name="Amaro Gonzalez C."/>
        </authorList>
    </citation>
    <scope>NUCLEOTIDE SEQUENCE</scope>
</reference>
<proteinExistence type="predicted"/>
<reference evidence="1" key="2">
    <citation type="journal article" date="2015" name="Fish Shellfish Immunol.">
        <title>Early steps in the European eel (Anguilla anguilla)-Vibrio vulnificus interaction in the gills: Role of the RtxA13 toxin.</title>
        <authorList>
            <person name="Callol A."/>
            <person name="Pajuelo D."/>
            <person name="Ebbesson L."/>
            <person name="Teles M."/>
            <person name="MacKenzie S."/>
            <person name="Amaro C."/>
        </authorList>
    </citation>
    <scope>NUCLEOTIDE SEQUENCE</scope>
</reference>
<protein>
    <submittedName>
        <fullName evidence="1">Uncharacterized protein</fullName>
    </submittedName>
</protein>